<sequence length="438" mass="47354">MGKKTTVAVVGGGPAGMVLGLLLARAGIEVTVLEKHADFLRDFRGDTVHASTLTLLDDLGLGERFAALPQRRLDRVAAQLDGGLVQIADMSRLPGAHKHVALVPQWDFLDLLADAAAEEPSFTLVREADVTGLLAEQGRVTGVRWTDRATGQEQELTAALTVACDGRHSAVRAAAGLRTRGFGVPMDVWWFRLPRRADDVPGGLGRFTAGHFCVLIDRGDYWQCAYMIRKGSDAQLRAQGIGELRRRMVALVPWLGDRVDTLESWDEVKLLDVRLDRLRRWYARGLLLIGDAAHAMSPVGGVGINLAVADAVAAARILAPELRRDGTASTRALRRVQLRRWWPTALVQGGQRLAHRAVLGKALDADPATPPPSTGRLPFLVRVAQRFPVLQAVPARLVAIGPLPERAPGWARRAPAREAARSLPDGERTVGGDGGRSA</sequence>
<evidence type="ECO:0000259" key="3">
    <source>
        <dbReference type="Pfam" id="PF01494"/>
    </source>
</evidence>
<dbReference type="InterPro" id="IPR050631">
    <property type="entry name" value="PheA/TfdB_FAD_monoxygenase"/>
</dbReference>
<dbReference type="NCBIfam" id="NF004834">
    <property type="entry name" value="PRK06185.1-3"/>
    <property type="match status" value="1"/>
</dbReference>
<dbReference type="NCBIfam" id="NF004833">
    <property type="entry name" value="PRK06185.1-1"/>
    <property type="match status" value="1"/>
</dbReference>
<organism evidence="4 5">
    <name type="scientific">Pseudonocardia sulfidoxydans NBRC 16205</name>
    <dbReference type="NCBI Taxonomy" id="1223511"/>
    <lineage>
        <taxon>Bacteria</taxon>
        <taxon>Bacillati</taxon>
        <taxon>Actinomycetota</taxon>
        <taxon>Actinomycetes</taxon>
        <taxon>Pseudonocardiales</taxon>
        <taxon>Pseudonocardiaceae</taxon>
        <taxon>Pseudonocardia</taxon>
    </lineage>
</organism>
<dbReference type="EMBL" id="BJVJ01000016">
    <property type="protein sequence ID" value="GEL23220.1"/>
    <property type="molecule type" value="Genomic_DNA"/>
</dbReference>
<protein>
    <submittedName>
        <fullName evidence="4">Putative monooxygenase, FAD-binding protein</fullName>
    </submittedName>
</protein>
<accession>A0A511DEI7</accession>
<keyword evidence="5" id="KW-1185">Reference proteome</keyword>
<dbReference type="PRINTS" id="PR00420">
    <property type="entry name" value="RNGMNOXGNASE"/>
</dbReference>
<dbReference type="Proteomes" id="UP000321685">
    <property type="component" value="Unassembled WGS sequence"/>
</dbReference>
<evidence type="ECO:0000313" key="5">
    <source>
        <dbReference type="Proteomes" id="UP000321685"/>
    </source>
</evidence>
<dbReference type="GO" id="GO:0071949">
    <property type="term" value="F:FAD binding"/>
    <property type="evidence" value="ECO:0007669"/>
    <property type="project" value="InterPro"/>
</dbReference>
<name>A0A511DEI7_9PSEU</name>
<evidence type="ECO:0000256" key="1">
    <source>
        <dbReference type="ARBA" id="ARBA00023002"/>
    </source>
</evidence>
<dbReference type="Pfam" id="PF01494">
    <property type="entry name" value="FAD_binding_3"/>
    <property type="match status" value="1"/>
</dbReference>
<comment type="caution">
    <text evidence="4">The sequence shown here is derived from an EMBL/GenBank/DDBJ whole genome shotgun (WGS) entry which is preliminary data.</text>
</comment>
<dbReference type="Gene3D" id="3.50.50.60">
    <property type="entry name" value="FAD/NAD(P)-binding domain"/>
    <property type="match status" value="2"/>
</dbReference>
<dbReference type="PANTHER" id="PTHR43476">
    <property type="entry name" value="3-(3-HYDROXY-PHENYL)PROPIONATE/3-HYDROXYCINNAMIC ACID HYDROXYLASE"/>
    <property type="match status" value="1"/>
</dbReference>
<reference evidence="4 5" key="1">
    <citation type="submission" date="2019-07" db="EMBL/GenBank/DDBJ databases">
        <title>Whole genome shotgun sequence of Pseudonocardia sulfidoxydans NBRC 16205.</title>
        <authorList>
            <person name="Hosoyama A."/>
            <person name="Uohara A."/>
            <person name="Ohji S."/>
            <person name="Ichikawa N."/>
        </authorList>
    </citation>
    <scope>NUCLEOTIDE SEQUENCE [LARGE SCALE GENOMIC DNA]</scope>
    <source>
        <strain evidence="4 5">NBRC 16205</strain>
    </source>
</reference>
<dbReference type="InterPro" id="IPR002938">
    <property type="entry name" value="FAD-bd"/>
</dbReference>
<evidence type="ECO:0000313" key="4">
    <source>
        <dbReference type="EMBL" id="GEL23220.1"/>
    </source>
</evidence>
<dbReference type="GO" id="GO:0004497">
    <property type="term" value="F:monooxygenase activity"/>
    <property type="evidence" value="ECO:0007669"/>
    <property type="project" value="UniProtKB-KW"/>
</dbReference>
<dbReference type="InterPro" id="IPR036188">
    <property type="entry name" value="FAD/NAD-bd_sf"/>
</dbReference>
<dbReference type="AlphaFoldDB" id="A0A511DEI7"/>
<gene>
    <name evidence="4" type="ORF">PSU4_21740</name>
</gene>
<dbReference type="SUPFAM" id="SSF51905">
    <property type="entry name" value="FAD/NAD(P)-binding domain"/>
    <property type="match status" value="1"/>
</dbReference>
<keyword evidence="4" id="KW-0503">Monooxygenase</keyword>
<feature type="domain" description="FAD-binding" evidence="3">
    <location>
        <begin position="4"/>
        <end position="331"/>
    </location>
</feature>
<feature type="region of interest" description="Disordered" evidence="2">
    <location>
        <begin position="408"/>
        <end position="438"/>
    </location>
</feature>
<proteinExistence type="predicted"/>
<dbReference type="RefSeq" id="WP_147105880.1">
    <property type="nucleotide sequence ID" value="NZ_BJVJ01000016.1"/>
</dbReference>
<feature type="compositionally biased region" description="Basic and acidic residues" evidence="2">
    <location>
        <begin position="415"/>
        <end position="430"/>
    </location>
</feature>
<dbReference type="PANTHER" id="PTHR43476:SF5">
    <property type="entry name" value="FAD-DEPENDENT MONOOXYGENASE"/>
    <property type="match status" value="1"/>
</dbReference>
<dbReference type="OrthoDB" id="9791689at2"/>
<keyword evidence="1" id="KW-0560">Oxidoreductase</keyword>
<evidence type="ECO:0000256" key="2">
    <source>
        <dbReference type="SAM" id="MobiDB-lite"/>
    </source>
</evidence>